<dbReference type="InterPro" id="IPR029044">
    <property type="entry name" value="Nucleotide-diphossugar_trans"/>
</dbReference>
<organism evidence="2 3">
    <name type="scientific">Thermodesulfovibrio yellowstonii</name>
    <dbReference type="NCBI Taxonomy" id="28262"/>
    <lineage>
        <taxon>Bacteria</taxon>
        <taxon>Pseudomonadati</taxon>
        <taxon>Nitrospirota</taxon>
        <taxon>Thermodesulfovibrionia</taxon>
        <taxon>Thermodesulfovibrionales</taxon>
        <taxon>Thermodesulfovibrionaceae</taxon>
        <taxon>Thermodesulfovibrio</taxon>
    </lineage>
</organism>
<name>A0A9W6GFP7_9BACT</name>
<dbReference type="Gene3D" id="3.90.550.10">
    <property type="entry name" value="Spore Coat Polysaccharide Biosynthesis Protein SpsA, Chain A"/>
    <property type="match status" value="1"/>
</dbReference>
<dbReference type="AlphaFoldDB" id="A0A9W6GFP7"/>
<keyword evidence="3" id="KW-1185">Reference proteome</keyword>
<keyword evidence="2" id="KW-0808">Transferase</keyword>
<evidence type="ECO:0000313" key="3">
    <source>
        <dbReference type="Proteomes" id="UP001144297"/>
    </source>
</evidence>
<proteinExistence type="predicted"/>
<sequence length="351" mass="40919">MKKLCFAIPTWNRAKKLEICVREMARQIIELRKQDEIGIFVSDNCSDDDTPKVLAKLKKEYSFLDYCRLEKHTEARYNFESVFQKADGEFLWTFGDDDILLKDGLRIVWHTLNTKQANVIHAGNGWLKPHSYKIYEGTVLEFANKMGFNQFIGWMTSVILKKELILKMMALPQWDKYTEASFTHVLGILHVATNEPAVVIDFPICQPMEQQTAEDIKRWEMENIGWRYFITVEGLQILFQFGILKEKLKPMFFKYLTYYLWDRFITNMIAQELIGKPFPSKGWDLILAMADMIDDTDMAKRIRSNTISAYQLCATRNTLINQITAINTILNGIINETNKQIFEMGWAGGQK</sequence>
<dbReference type="SUPFAM" id="SSF53448">
    <property type="entry name" value="Nucleotide-diphospho-sugar transferases"/>
    <property type="match status" value="1"/>
</dbReference>
<feature type="domain" description="Glycosyltransferase 2-like" evidence="1">
    <location>
        <begin position="6"/>
        <end position="120"/>
    </location>
</feature>
<protein>
    <submittedName>
        <fullName evidence="2">Glycosyl transferase group 2</fullName>
    </submittedName>
</protein>
<reference evidence="2" key="1">
    <citation type="submission" date="2022-12" db="EMBL/GenBank/DDBJ databases">
        <title>Reference genome sequencing for broad-spectrum identification of bacterial and archaeal isolates by mass spectrometry.</title>
        <authorList>
            <person name="Sekiguchi Y."/>
            <person name="Tourlousse D.M."/>
        </authorList>
    </citation>
    <scope>NUCLEOTIDE SEQUENCE</scope>
    <source>
        <strain evidence="2">TSL-P1</strain>
    </source>
</reference>
<evidence type="ECO:0000313" key="2">
    <source>
        <dbReference type="EMBL" id="GLI53099.1"/>
    </source>
</evidence>
<dbReference type="Pfam" id="PF00535">
    <property type="entry name" value="Glycos_transf_2"/>
    <property type="match status" value="1"/>
</dbReference>
<gene>
    <name evidence="2" type="ORF">TISLANDTSLP1_07920</name>
</gene>
<dbReference type="EMBL" id="BSDX01000001">
    <property type="protein sequence ID" value="GLI53099.1"/>
    <property type="molecule type" value="Genomic_DNA"/>
</dbReference>
<dbReference type="Proteomes" id="UP001144297">
    <property type="component" value="Unassembled WGS sequence"/>
</dbReference>
<dbReference type="GO" id="GO:0016740">
    <property type="term" value="F:transferase activity"/>
    <property type="evidence" value="ECO:0007669"/>
    <property type="project" value="UniProtKB-KW"/>
</dbReference>
<comment type="caution">
    <text evidence="2">The sequence shown here is derived from an EMBL/GenBank/DDBJ whole genome shotgun (WGS) entry which is preliminary data.</text>
</comment>
<accession>A0A9W6GFP7</accession>
<dbReference type="InterPro" id="IPR001173">
    <property type="entry name" value="Glyco_trans_2-like"/>
</dbReference>
<evidence type="ECO:0000259" key="1">
    <source>
        <dbReference type="Pfam" id="PF00535"/>
    </source>
</evidence>